<proteinExistence type="predicted"/>
<dbReference type="PATRIC" id="fig|1486262.3.peg.557"/>
<dbReference type="Proteomes" id="UP000032611">
    <property type="component" value="Chromosome"/>
</dbReference>
<evidence type="ECO:0000256" key="1">
    <source>
        <dbReference type="ARBA" id="ARBA00023015"/>
    </source>
</evidence>
<sequence length="345" mass="37924">MKGIAQLAQQLGISTGTVSRALNGKPDVNAETRRRVLEAARSQGYAPNHAARALAQGATHQVGFMIQLAPENASSNDYFFMGVFDAMQRVLDKHELDLLVLPCPSHQDHYTYLQRFVSRSAVDGMILASTMRTDPRITLMQSSGIPFVTLGRSSTGSGYSWIDLDFETAVETAIDRFVARGHRRIALTLPDGEINFGSVVHQSYRQALARHGLEYDEQLVLTTHRREDDGDGVVDRLLALSAPPTAIFLMYELTAIGIYRRLRERGLEPGRDLAIISFRDEPTIRFIEPSLTCFHISLDDVGIALAHALLAQIPQFSKAYPGGIIGKRPPVTLVAGRSDACDPPA</sequence>
<dbReference type="Pfam" id="PF00356">
    <property type="entry name" value="LacI"/>
    <property type="match status" value="1"/>
</dbReference>
<dbReference type="Gene3D" id="3.40.50.2300">
    <property type="match status" value="2"/>
</dbReference>
<keyword evidence="3" id="KW-0804">Transcription</keyword>
<evidence type="ECO:0000313" key="5">
    <source>
        <dbReference type="EMBL" id="AJY44841.1"/>
    </source>
</evidence>
<accession>A0A0D5LKZ2</accession>
<dbReference type="GO" id="GO:0000976">
    <property type="term" value="F:transcription cis-regulatory region binding"/>
    <property type="evidence" value="ECO:0007669"/>
    <property type="project" value="TreeGrafter"/>
</dbReference>
<dbReference type="CDD" id="cd20010">
    <property type="entry name" value="PBP1_AglR-like"/>
    <property type="match status" value="1"/>
</dbReference>
<evidence type="ECO:0000256" key="2">
    <source>
        <dbReference type="ARBA" id="ARBA00023125"/>
    </source>
</evidence>
<name>A0A0D5LKZ2_MAREN</name>
<dbReference type="RefSeq" id="WP_045679427.1">
    <property type="nucleotide sequence ID" value="NZ_CP010803.1"/>
</dbReference>
<evidence type="ECO:0000259" key="4">
    <source>
        <dbReference type="PROSITE" id="PS50932"/>
    </source>
</evidence>
<dbReference type="OrthoDB" id="8328706at2"/>
<dbReference type="AlphaFoldDB" id="A0A0D5LKZ2"/>
<dbReference type="HOGENOM" id="CLU_037628_6_1_5"/>
<dbReference type="InterPro" id="IPR000843">
    <property type="entry name" value="HTH_LacI"/>
</dbReference>
<dbReference type="SUPFAM" id="SSF53822">
    <property type="entry name" value="Periplasmic binding protein-like I"/>
    <property type="match status" value="1"/>
</dbReference>
<dbReference type="STRING" id="1486262.TM49_02685"/>
<dbReference type="InterPro" id="IPR046335">
    <property type="entry name" value="LacI/GalR-like_sensor"/>
</dbReference>
<gene>
    <name evidence="5" type="ORF">TM49_02685</name>
</gene>
<keyword evidence="2" id="KW-0238">DNA-binding</keyword>
<protein>
    <submittedName>
        <fullName evidence="5">LacI family transcriptional regulator</fullName>
    </submittedName>
</protein>
<dbReference type="PANTHER" id="PTHR30146">
    <property type="entry name" value="LACI-RELATED TRANSCRIPTIONAL REPRESSOR"/>
    <property type="match status" value="1"/>
</dbReference>
<dbReference type="EMBL" id="CP010803">
    <property type="protein sequence ID" value="AJY44841.1"/>
    <property type="molecule type" value="Genomic_DNA"/>
</dbReference>
<feature type="domain" description="HTH lacI-type" evidence="4">
    <location>
        <begin position="1"/>
        <end position="56"/>
    </location>
</feature>
<reference evidence="5 6" key="1">
    <citation type="journal article" date="2015" name="Genome Announc.">
        <title>Complete genome sequence of Martelella endophytica YC6887, which has antifungal activity associated with a halophyte.</title>
        <authorList>
            <person name="Khan A."/>
            <person name="Khan H."/>
            <person name="Chung E.J."/>
            <person name="Hossain M.T."/>
            <person name="Chung Y.R."/>
        </authorList>
    </citation>
    <scope>NUCLEOTIDE SEQUENCE [LARGE SCALE GENOMIC DNA]</scope>
    <source>
        <strain evidence="5">YC6887</strain>
    </source>
</reference>
<dbReference type="SUPFAM" id="SSF47413">
    <property type="entry name" value="lambda repressor-like DNA-binding domains"/>
    <property type="match status" value="1"/>
</dbReference>
<dbReference type="Pfam" id="PF13377">
    <property type="entry name" value="Peripla_BP_3"/>
    <property type="match status" value="1"/>
</dbReference>
<dbReference type="Gene3D" id="1.10.260.40">
    <property type="entry name" value="lambda repressor-like DNA-binding domains"/>
    <property type="match status" value="1"/>
</dbReference>
<dbReference type="KEGG" id="mey:TM49_02685"/>
<keyword evidence="1" id="KW-0805">Transcription regulation</keyword>
<evidence type="ECO:0000256" key="3">
    <source>
        <dbReference type="ARBA" id="ARBA00023163"/>
    </source>
</evidence>
<dbReference type="PANTHER" id="PTHR30146:SF155">
    <property type="entry name" value="ALANINE RACEMASE"/>
    <property type="match status" value="1"/>
</dbReference>
<evidence type="ECO:0000313" key="6">
    <source>
        <dbReference type="Proteomes" id="UP000032611"/>
    </source>
</evidence>
<dbReference type="InterPro" id="IPR028082">
    <property type="entry name" value="Peripla_BP_I"/>
</dbReference>
<dbReference type="CDD" id="cd01392">
    <property type="entry name" value="HTH_LacI"/>
    <property type="match status" value="1"/>
</dbReference>
<organism evidence="5 6">
    <name type="scientific">Martelella endophytica</name>
    <dbReference type="NCBI Taxonomy" id="1486262"/>
    <lineage>
        <taxon>Bacteria</taxon>
        <taxon>Pseudomonadati</taxon>
        <taxon>Pseudomonadota</taxon>
        <taxon>Alphaproteobacteria</taxon>
        <taxon>Hyphomicrobiales</taxon>
        <taxon>Aurantimonadaceae</taxon>
        <taxon>Martelella</taxon>
    </lineage>
</organism>
<dbReference type="SMART" id="SM00354">
    <property type="entry name" value="HTH_LACI"/>
    <property type="match status" value="1"/>
</dbReference>
<dbReference type="InterPro" id="IPR010982">
    <property type="entry name" value="Lambda_DNA-bd_dom_sf"/>
</dbReference>
<keyword evidence="6" id="KW-1185">Reference proteome</keyword>
<dbReference type="PROSITE" id="PS50932">
    <property type="entry name" value="HTH_LACI_2"/>
    <property type="match status" value="1"/>
</dbReference>
<dbReference type="GO" id="GO:0003700">
    <property type="term" value="F:DNA-binding transcription factor activity"/>
    <property type="evidence" value="ECO:0007669"/>
    <property type="project" value="TreeGrafter"/>
</dbReference>